<evidence type="ECO:0000256" key="1">
    <source>
        <dbReference type="ARBA" id="ARBA00004123"/>
    </source>
</evidence>
<accession>A0A811QND0</accession>
<keyword evidence="4" id="KW-0539">Nucleus</keyword>
<dbReference type="InterPro" id="IPR024738">
    <property type="entry name" value="Hfi1/Tada1"/>
</dbReference>
<evidence type="ECO:0000313" key="7">
    <source>
        <dbReference type="Proteomes" id="UP000604825"/>
    </source>
</evidence>
<dbReference type="PANTHER" id="PTHR21277">
    <property type="entry name" value="TRANSCRIPTIONAL ADAPTER 1"/>
    <property type="match status" value="1"/>
</dbReference>
<comment type="subcellular location">
    <subcellularLocation>
        <location evidence="1">Nucleus</location>
    </subcellularLocation>
</comment>
<evidence type="ECO:0000313" key="6">
    <source>
        <dbReference type="EMBL" id="CAD6259219.1"/>
    </source>
</evidence>
<proteinExistence type="predicted"/>
<evidence type="ECO:0000256" key="2">
    <source>
        <dbReference type="ARBA" id="ARBA00023015"/>
    </source>
</evidence>
<evidence type="ECO:0000256" key="4">
    <source>
        <dbReference type="ARBA" id="ARBA00023242"/>
    </source>
</evidence>
<dbReference type="OrthoDB" id="10264870at2759"/>
<feature type="region of interest" description="Disordered" evidence="5">
    <location>
        <begin position="1"/>
        <end position="33"/>
    </location>
</feature>
<dbReference type="AlphaFoldDB" id="A0A811QND0"/>
<sequence length="428" mass="47412">MDTVREEAWPVAAPQQRQQPSAPQPQQQQQQQNGRIDLRELKAQMEKRLGPDRSRRYFGYLNGYLSERLGRQDFEKLCLQTLGRENLQLHNRLIRAILYNAYQGKCPPPPPPLDAGRRPVGASVKKASQAAEVLNACNGDARLLQVQGLRPVATAQDHTLKDSMNNMGPNYRVTAAVNHNQVTHGASGSLENGTLNPLELKRLHFQQCEPVEPLAKHPRVEQLPPNNMLLQRSMSSTADRSAEILRSPVRAPLGIPFCSASVGGARKFPPPPIVAGEDHFNSWLDHGGLFNTELLHRRMEKTAETLGLAGVTMDSAELLNIALDKYMKNLIRSSVELVGGSVQRDARKGTPPYKQQAYGKQINGVWLPNHVHMQSGSGPSGATNEIGSNQLISINDFRVAMQLNPQHLGENWPVLLEKICLCSSEEND</sequence>
<dbReference type="Proteomes" id="UP000604825">
    <property type="component" value="Unassembled WGS sequence"/>
</dbReference>
<protein>
    <recommendedName>
        <fullName evidence="8">Transcriptional coactivator Hfi1/Transcriptional adapter 1</fullName>
    </recommendedName>
</protein>
<dbReference type="Pfam" id="PF12767">
    <property type="entry name" value="SAGA-Tad1"/>
    <property type="match status" value="1"/>
</dbReference>
<name>A0A811QND0_9POAL</name>
<dbReference type="GO" id="GO:0006357">
    <property type="term" value="P:regulation of transcription by RNA polymerase II"/>
    <property type="evidence" value="ECO:0007669"/>
    <property type="project" value="TreeGrafter"/>
</dbReference>
<dbReference type="GO" id="GO:0005634">
    <property type="term" value="C:nucleus"/>
    <property type="evidence" value="ECO:0007669"/>
    <property type="project" value="UniProtKB-SubCell"/>
</dbReference>
<keyword evidence="3" id="KW-0804">Transcription</keyword>
<comment type="caution">
    <text evidence="6">The sequence shown here is derived from an EMBL/GenBank/DDBJ whole genome shotgun (WGS) entry which is preliminary data.</text>
</comment>
<keyword evidence="7" id="KW-1185">Reference proteome</keyword>
<keyword evidence="2" id="KW-0805">Transcription regulation</keyword>
<evidence type="ECO:0008006" key="8">
    <source>
        <dbReference type="Google" id="ProtNLM"/>
    </source>
</evidence>
<evidence type="ECO:0000256" key="3">
    <source>
        <dbReference type="ARBA" id="ARBA00023163"/>
    </source>
</evidence>
<dbReference type="GO" id="GO:0000124">
    <property type="term" value="C:SAGA complex"/>
    <property type="evidence" value="ECO:0007669"/>
    <property type="project" value="TreeGrafter"/>
</dbReference>
<dbReference type="GO" id="GO:0003713">
    <property type="term" value="F:transcription coactivator activity"/>
    <property type="evidence" value="ECO:0007669"/>
    <property type="project" value="TreeGrafter"/>
</dbReference>
<dbReference type="EMBL" id="CAJGYO010000011">
    <property type="protein sequence ID" value="CAD6259219.1"/>
    <property type="molecule type" value="Genomic_DNA"/>
</dbReference>
<organism evidence="6 7">
    <name type="scientific">Miscanthus lutarioriparius</name>
    <dbReference type="NCBI Taxonomy" id="422564"/>
    <lineage>
        <taxon>Eukaryota</taxon>
        <taxon>Viridiplantae</taxon>
        <taxon>Streptophyta</taxon>
        <taxon>Embryophyta</taxon>
        <taxon>Tracheophyta</taxon>
        <taxon>Spermatophyta</taxon>
        <taxon>Magnoliopsida</taxon>
        <taxon>Liliopsida</taxon>
        <taxon>Poales</taxon>
        <taxon>Poaceae</taxon>
        <taxon>PACMAD clade</taxon>
        <taxon>Panicoideae</taxon>
        <taxon>Andropogonodae</taxon>
        <taxon>Andropogoneae</taxon>
        <taxon>Saccharinae</taxon>
        <taxon>Miscanthus</taxon>
    </lineage>
</organism>
<dbReference type="PANTHER" id="PTHR21277:SF5">
    <property type="entry name" value="TRANSCRIPTIONAL ADAPTER 1"/>
    <property type="match status" value="1"/>
</dbReference>
<reference evidence="6" key="1">
    <citation type="submission" date="2020-10" db="EMBL/GenBank/DDBJ databases">
        <authorList>
            <person name="Han B."/>
            <person name="Lu T."/>
            <person name="Zhao Q."/>
            <person name="Huang X."/>
            <person name="Zhao Y."/>
        </authorList>
    </citation>
    <scope>NUCLEOTIDE SEQUENCE</scope>
</reference>
<feature type="compositionally biased region" description="Low complexity" evidence="5">
    <location>
        <begin position="12"/>
        <end position="32"/>
    </location>
</feature>
<evidence type="ECO:0000256" key="5">
    <source>
        <dbReference type="SAM" id="MobiDB-lite"/>
    </source>
</evidence>
<gene>
    <name evidence="6" type="ORF">NCGR_LOCUS42660</name>
</gene>